<name>A0AAW1CSR0_9HEMI</name>
<keyword evidence="1" id="KW-0472">Membrane</keyword>
<evidence type="ECO:0000259" key="2">
    <source>
        <dbReference type="Pfam" id="PF19337"/>
    </source>
</evidence>
<proteinExistence type="predicted"/>
<dbReference type="Pfam" id="PF19337">
    <property type="entry name" value="BAMBI_C"/>
    <property type="match status" value="1"/>
</dbReference>
<feature type="domain" description="BMP and activin membrane-bound inhibitor C-terminal" evidence="2">
    <location>
        <begin position="15"/>
        <end position="55"/>
    </location>
</feature>
<keyword evidence="1" id="KW-0812">Transmembrane</keyword>
<gene>
    <name evidence="3" type="ORF">O3M35_012541</name>
</gene>
<evidence type="ECO:0000313" key="3">
    <source>
        <dbReference type="EMBL" id="KAK9501906.1"/>
    </source>
</evidence>
<sequence>MLRGPTGTRTTPGYNSHEVWFKAATIAVPICGGLILLIFFILAVKILKSDPQGLSPKFRTKGGSGTTSLLSGVVVAHNPSADTGCIATKKLPLLYHQNDCSNLRAPDYNQHQVDKNEAHAKLNAGSDLIDLAKPGAHSAPTCNLYQPLLSPTQLNGHHHNNFYQTDVHNTMVNQQQPSSDEKPWLDTAEVVGKLMQEYTAKYHENYPNSNFCNSYSK</sequence>
<dbReference type="EMBL" id="JAPXFL010000009">
    <property type="protein sequence ID" value="KAK9501906.1"/>
    <property type="molecule type" value="Genomic_DNA"/>
</dbReference>
<organism evidence="3 4">
    <name type="scientific">Rhynocoris fuscipes</name>
    <dbReference type="NCBI Taxonomy" id="488301"/>
    <lineage>
        <taxon>Eukaryota</taxon>
        <taxon>Metazoa</taxon>
        <taxon>Ecdysozoa</taxon>
        <taxon>Arthropoda</taxon>
        <taxon>Hexapoda</taxon>
        <taxon>Insecta</taxon>
        <taxon>Pterygota</taxon>
        <taxon>Neoptera</taxon>
        <taxon>Paraneoptera</taxon>
        <taxon>Hemiptera</taxon>
        <taxon>Heteroptera</taxon>
        <taxon>Panheteroptera</taxon>
        <taxon>Cimicomorpha</taxon>
        <taxon>Reduviidae</taxon>
        <taxon>Harpactorinae</taxon>
        <taxon>Harpactorini</taxon>
        <taxon>Rhynocoris</taxon>
    </lineage>
</organism>
<keyword evidence="1" id="KW-1133">Transmembrane helix</keyword>
<dbReference type="Proteomes" id="UP001461498">
    <property type="component" value="Unassembled WGS sequence"/>
</dbReference>
<evidence type="ECO:0000313" key="4">
    <source>
        <dbReference type="Proteomes" id="UP001461498"/>
    </source>
</evidence>
<protein>
    <recommendedName>
        <fullName evidence="2">BMP and activin membrane-bound inhibitor C-terminal domain-containing protein</fullName>
    </recommendedName>
</protein>
<keyword evidence="4" id="KW-1185">Reference proteome</keyword>
<dbReference type="InterPro" id="IPR045806">
    <property type="entry name" value="BAMBI_C"/>
</dbReference>
<accession>A0AAW1CSR0</accession>
<comment type="caution">
    <text evidence="3">The sequence shown here is derived from an EMBL/GenBank/DDBJ whole genome shotgun (WGS) entry which is preliminary data.</text>
</comment>
<evidence type="ECO:0000256" key="1">
    <source>
        <dbReference type="SAM" id="Phobius"/>
    </source>
</evidence>
<feature type="transmembrane region" description="Helical" evidence="1">
    <location>
        <begin position="20"/>
        <end position="44"/>
    </location>
</feature>
<dbReference type="AlphaFoldDB" id="A0AAW1CSR0"/>
<reference evidence="3 4" key="1">
    <citation type="submission" date="2022-12" db="EMBL/GenBank/DDBJ databases">
        <title>Chromosome-level genome assembly of true bugs.</title>
        <authorList>
            <person name="Ma L."/>
            <person name="Li H."/>
        </authorList>
    </citation>
    <scope>NUCLEOTIDE SEQUENCE [LARGE SCALE GENOMIC DNA]</scope>
    <source>
        <strain evidence="3">Lab_2022b</strain>
    </source>
</reference>